<feature type="compositionally biased region" description="Polar residues" evidence="5">
    <location>
        <begin position="503"/>
        <end position="512"/>
    </location>
</feature>
<protein>
    <recommendedName>
        <fullName evidence="6">DBF4-type domain-containing protein</fullName>
    </recommendedName>
</protein>
<accession>A0ABQ9JPM6</accession>
<sequence>MLERTTKPNFEGIVSKEFNYLEEQDLITLENRRTLRTTLRQGGHWIPAIQSGYCAVCSVPYNNVEDHIQSKKHLKLIGEDANYIALNGSLNGFFHTNSIPYLNLNGIDAIGVHETSLEEFSPRYRRKNMPRTRAASVMCDRVIKSSPLSPTGSDATGHHLRSRRNINYMTPPLDDDSLQEKPDLSVSEKQEVEPPQREYKEYRELRSSTRALAVSLRSRKLSDAPKPIRNVPVRKLTEQISNHEDEVWNSGRPKRTCIRQKHVSANESLVTNSKTYYKVEVLSSKLRFSSHQVRERDNKEQASQSPKRDEKDKGLIKDEASSEDEDVVSNERNIRASSVGQDERLSDTEEAVDISQTFKVEDEVSMDSTCSESKRKKRRRTHAEAFIMDNQKYYKFETPGSRLRYQGTYLPSGIKSPKHNSDSPLKIEEKSSEREDVLENISQMNEVPLDPKTCVHHYNELLRCICQPQSETESTGCCNTPEPSTASAPSPYQPELDEDSKMSAATLSSSCSFDEAYKRRRQKKESTKEGPSSSSQNVIKKKLTPQRVQRQPRTPFGRFKPKIDYYSIAKQIDDELDTALDDDIEELDITSEETVDFSNSKINVTDILQLYEESKSKEDDKTCRRFFREKPERAMKKDKDKESDNDNDDSTIDSVSVNMDSDDDDSNSNLTVVSVNKVKNSERKIDCVSNNTNCDGHLDKVGTLPEKVLTDKVGIVTPLKEQADGQGELKVHQNRQECYVGLEVGGTGRDRNAL</sequence>
<evidence type="ECO:0000313" key="7">
    <source>
        <dbReference type="EMBL" id="KAJ8980010.1"/>
    </source>
</evidence>
<dbReference type="EMBL" id="JAPWTJ010000297">
    <property type="protein sequence ID" value="KAJ8980010.1"/>
    <property type="molecule type" value="Genomic_DNA"/>
</dbReference>
<feature type="compositionally biased region" description="Basic and acidic residues" evidence="5">
    <location>
        <begin position="292"/>
        <end position="320"/>
    </location>
</feature>
<feature type="region of interest" description="Disordered" evidence="5">
    <location>
        <begin position="410"/>
        <end position="434"/>
    </location>
</feature>
<reference evidence="7" key="1">
    <citation type="journal article" date="2023" name="Insect Mol. Biol.">
        <title>Genome sequencing provides insights into the evolution of gene families encoding plant cell wall-degrading enzymes in longhorned beetles.</title>
        <authorList>
            <person name="Shin N.R."/>
            <person name="Okamura Y."/>
            <person name="Kirsch R."/>
            <person name="Pauchet Y."/>
        </authorList>
    </citation>
    <scope>NUCLEOTIDE SEQUENCE</scope>
    <source>
        <strain evidence="7">MMC_N1</strain>
    </source>
</reference>
<dbReference type="PROSITE" id="PS51265">
    <property type="entry name" value="ZF_DBF4"/>
    <property type="match status" value="1"/>
</dbReference>
<evidence type="ECO:0000256" key="4">
    <source>
        <dbReference type="PROSITE-ProRule" id="PRU00600"/>
    </source>
</evidence>
<proteinExistence type="predicted"/>
<evidence type="ECO:0000256" key="2">
    <source>
        <dbReference type="ARBA" id="ARBA00022771"/>
    </source>
</evidence>
<evidence type="ECO:0000256" key="5">
    <source>
        <dbReference type="SAM" id="MobiDB-lite"/>
    </source>
</evidence>
<evidence type="ECO:0000256" key="3">
    <source>
        <dbReference type="ARBA" id="ARBA00022833"/>
    </source>
</evidence>
<feature type="region of interest" description="Disordered" evidence="5">
    <location>
        <begin position="289"/>
        <end position="357"/>
    </location>
</feature>
<dbReference type="InterPro" id="IPR038545">
    <property type="entry name" value="Znf_DBF_sf"/>
</dbReference>
<dbReference type="InterPro" id="IPR006572">
    <property type="entry name" value="Znf_DBF"/>
</dbReference>
<organism evidence="7 8">
    <name type="scientific">Molorchus minor</name>
    <dbReference type="NCBI Taxonomy" id="1323400"/>
    <lineage>
        <taxon>Eukaryota</taxon>
        <taxon>Metazoa</taxon>
        <taxon>Ecdysozoa</taxon>
        <taxon>Arthropoda</taxon>
        <taxon>Hexapoda</taxon>
        <taxon>Insecta</taxon>
        <taxon>Pterygota</taxon>
        <taxon>Neoptera</taxon>
        <taxon>Endopterygota</taxon>
        <taxon>Coleoptera</taxon>
        <taxon>Polyphaga</taxon>
        <taxon>Cucujiformia</taxon>
        <taxon>Chrysomeloidea</taxon>
        <taxon>Cerambycidae</taxon>
        <taxon>Lamiinae</taxon>
        <taxon>Monochamini</taxon>
        <taxon>Molorchus</taxon>
    </lineage>
</organism>
<feature type="domain" description="DBF4-type" evidence="6">
    <location>
        <begin position="47"/>
        <end position="96"/>
    </location>
</feature>
<evidence type="ECO:0000259" key="6">
    <source>
        <dbReference type="PROSITE" id="PS51265"/>
    </source>
</evidence>
<keyword evidence="8" id="KW-1185">Reference proteome</keyword>
<keyword evidence="1" id="KW-0479">Metal-binding</keyword>
<feature type="region of interest" description="Disordered" evidence="5">
    <location>
        <begin position="475"/>
        <end position="557"/>
    </location>
</feature>
<comment type="caution">
    <text evidence="7">The sequence shown here is derived from an EMBL/GenBank/DDBJ whole genome shotgun (WGS) entry which is preliminary data.</text>
</comment>
<dbReference type="Gene3D" id="6.10.250.3410">
    <property type="entry name" value="DBF zinc finger"/>
    <property type="match status" value="1"/>
</dbReference>
<feature type="compositionally biased region" description="Basic and acidic residues" evidence="5">
    <location>
        <begin position="178"/>
        <end position="198"/>
    </location>
</feature>
<feature type="region of interest" description="Disordered" evidence="5">
    <location>
        <begin position="146"/>
        <end position="198"/>
    </location>
</feature>
<keyword evidence="2 4" id="KW-0863">Zinc-finger</keyword>
<keyword evidence="3" id="KW-0862">Zinc</keyword>
<name>A0ABQ9JPM6_9CUCU</name>
<gene>
    <name evidence="7" type="ORF">NQ317_016673</name>
</gene>
<feature type="compositionally biased region" description="Polar residues" evidence="5">
    <location>
        <begin position="529"/>
        <end position="538"/>
    </location>
</feature>
<feature type="compositionally biased region" description="Basic and acidic residues" evidence="5">
    <location>
        <begin position="419"/>
        <end position="434"/>
    </location>
</feature>
<evidence type="ECO:0000256" key="1">
    <source>
        <dbReference type="ARBA" id="ARBA00022723"/>
    </source>
</evidence>
<dbReference type="Pfam" id="PF07535">
    <property type="entry name" value="zf-DBF"/>
    <property type="match status" value="1"/>
</dbReference>
<evidence type="ECO:0000313" key="8">
    <source>
        <dbReference type="Proteomes" id="UP001162164"/>
    </source>
</evidence>
<feature type="compositionally biased region" description="Basic and acidic residues" evidence="5">
    <location>
        <begin position="621"/>
        <end position="644"/>
    </location>
</feature>
<feature type="region of interest" description="Disordered" evidence="5">
    <location>
        <begin position="621"/>
        <end position="669"/>
    </location>
</feature>
<dbReference type="Proteomes" id="UP001162164">
    <property type="component" value="Unassembled WGS sequence"/>
</dbReference>
<feature type="compositionally biased region" description="Low complexity" evidence="5">
    <location>
        <begin position="480"/>
        <end position="490"/>
    </location>
</feature>